<organism evidence="2 3">
    <name type="scientific">Acrasis kona</name>
    <dbReference type="NCBI Taxonomy" id="1008807"/>
    <lineage>
        <taxon>Eukaryota</taxon>
        <taxon>Discoba</taxon>
        <taxon>Heterolobosea</taxon>
        <taxon>Tetramitia</taxon>
        <taxon>Eutetramitia</taxon>
        <taxon>Acrasidae</taxon>
        <taxon>Acrasis</taxon>
    </lineage>
</organism>
<evidence type="ECO:0000313" key="2">
    <source>
        <dbReference type="EMBL" id="KAL0489120.1"/>
    </source>
</evidence>
<name>A0AAW2ZJY8_9EUKA</name>
<accession>A0AAW2ZJY8</accession>
<dbReference type="Proteomes" id="UP001431209">
    <property type="component" value="Unassembled WGS sequence"/>
</dbReference>
<proteinExistence type="predicted"/>
<feature type="compositionally biased region" description="Low complexity" evidence="1">
    <location>
        <begin position="61"/>
        <end position="82"/>
    </location>
</feature>
<feature type="region of interest" description="Disordered" evidence="1">
    <location>
        <begin position="57"/>
        <end position="82"/>
    </location>
</feature>
<evidence type="ECO:0008006" key="4">
    <source>
        <dbReference type="Google" id="ProtNLM"/>
    </source>
</evidence>
<sequence length="239" mass="27034">MSNEVLEMVLSNAARTSSSLSLHTRSLTSKVDDFVRSRSSSQSFSSRKSIKLLYGGSGAQSVSTSPVSRFPSPRRSPQYSPRCDTSPIEDIVVSDATLHWLKEGHCTNKKERHLITIYPDDKSFSVTIKNQCDLSEIRVRVTLSTNGSNITNAVYSIGCKSKLELPLSLLELSSHPYELCITIRNKSLFNTRRTEYAVELFYTDSEIVKEIQYFEKRKSTAGTLQKPEVQYDDMFVMYD</sequence>
<gene>
    <name evidence="2" type="ORF">AKO1_009004</name>
</gene>
<keyword evidence="3" id="KW-1185">Reference proteome</keyword>
<evidence type="ECO:0000256" key="1">
    <source>
        <dbReference type="SAM" id="MobiDB-lite"/>
    </source>
</evidence>
<comment type="caution">
    <text evidence="2">The sequence shown here is derived from an EMBL/GenBank/DDBJ whole genome shotgun (WGS) entry which is preliminary data.</text>
</comment>
<evidence type="ECO:0000313" key="3">
    <source>
        <dbReference type="Proteomes" id="UP001431209"/>
    </source>
</evidence>
<dbReference type="AlphaFoldDB" id="A0AAW2ZJY8"/>
<reference evidence="2 3" key="1">
    <citation type="submission" date="2024-03" db="EMBL/GenBank/DDBJ databases">
        <title>The Acrasis kona genome and developmental transcriptomes reveal deep origins of eukaryotic multicellular pathways.</title>
        <authorList>
            <person name="Sheikh S."/>
            <person name="Fu C.-J."/>
            <person name="Brown M.W."/>
            <person name="Baldauf S.L."/>
        </authorList>
    </citation>
    <scope>NUCLEOTIDE SEQUENCE [LARGE SCALE GENOMIC DNA]</scope>
    <source>
        <strain evidence="2 3">ATCC MYA-3509</strain>
    </source>
</reference>
<protein>
    <recommendedName>
        <fullName evidence="4">Major sperm protein</fullName>
    </recommendedName>
</protein>
<dbReference type="EMBL" id="JAOPGA020001514">
    <property type="protein sequence ID" value="KAL0489120.1"/>
    <property type="molecule type" value="Genomic_DNA"/>
</dbReference>